<organism evidence="3 4">
    <name type="scientific">candidate division WOR-3 bacterium</name>
    <dbReference type="NCBI Taxonomy" id="2052148"/>
    <lineage>
        <taxon>Bacteria</taxon>
        <taxon>Bacteria division WOR-3</taxon>
    </lineage>
</organism>
<comment type="caution">
    <text evidence="3">The sequence shown here is derived from an EMBL/GenBank/DDBJ whole genome shotgun (WGS) entry which is preliminary data.</text>
</comment>
<dbReference type="EMBL" id="QNBE01000025">
    <property type="protein sequence ID" value="RKX70850.1"/>
    <property type="molecule type" value="Genomic_DNA"/>
</dbReference>
<dbReference type="InterPro" id="IPR055170">
    <property type="entry name" value="GFO_IDH_MocA-like_dom"/>
</dbReference>
<dbReference type="InterPro" id="IPR036291">
    <property type="entry name" value="NAD(P)-bd_dom_sf"/>
</dbReference>
<proteinExistence type="predicted"/>
<feature type="domain" description="GFO/IDH/MocA-like oxidoreductase" evidence="2">
    <location>
        <begin position="131"/>
        <end position="238"/>
    </location>
</feature>
<evidence type="ECO:0000313" key="4">
    <source>
        <dbReference type="Proteomes" id="UP000268469"/>
    </source>
</evidence>
<evidence type="ECO:0000259" key="2">
    <source>
        <dbReference type="Pfam" id="PF22725"/>
    </source>
</evidence>
<dbReference type="PANTHER" id="PTHR43377:SF6">
    <property type="entry name" value="GFO_IDH_MOCA-LIKE OXIDOREDUCTASE N-TERMINAL DOMAIN-CONTAINING PROTEIN"/>
    <property type="match status" value="1"/>
</dbReference>
<dbReference type="InterPro" id="IPR000683">
    <property type="entry name" value="Gfo/Idh/MocA-like_OxRdtase_N"/>
</dbReference>
<dbReference type="PANTHER" id="PTHR43377">
    <property type="entry name" value="BILIVERDIN REDUCTASE A"/>
    <property type="match status" value="1"/>
</dbReference>
<dbReference type="Pfam" id="PF01408">
    <property type="entry name" value="GFO_IDH_MocA"/>
    <property type="match status" value="1"/>
</dbReference>
<name>A0A660SLM3_UNCW3</name>
<dbReference type="AlphaFoldDB" id="A0A660SLM3"/>
<dbReference type="Gene3D" id="3.40.50.720">
    <property type="entry name" value="NAD(P)-binding Rossmann-like Domain"/>
    <property type="match status" value="1"/>
</dbReference>
<dbReference type="InterPro" id="IPR051450">
    <property type="entry name" value="Gfo/Idh/MocA_Oxidoreductases"/>
</dbReference>
<dbReference type="SUPFAM" id="SSF51735">
    <property type="entry name" value="NAD(P)-binding Rossmann-fold domains"/>
    <property type="match status" value="1"/>
</dbReference>
<dbReference type="Pfam" id="PF22725">
    <property type="entry name" value="GFO_IDH_MocA_C3"/>
    <property type="match status" value="1"/>
</dbReference>
<accession>A0A660SLM3</accession>
<feature type="domain" description="Gfo/Idh/MocA-like oxidoreductase N-terminal" evidence="1">
    <location>
        <begin position="5"/>
        <end position="121"/>
    </location>
</feature>
<evidence type="ECO:0000313" key="3">
    <source>
        <dbReference type="EMBL" id="RKX70850.1"/>
    </source>
</evidence>
<dbReference type="GO" id="GO:0000166">
    <property type="term" value="F:nucleotide binding"/>
    <property type="evidence" value="ECO:0007669"/>
    <property type="project" value="InterPro"/>
</dbReference>
<dbReference type="Gene3D" id="3.30.360.10">
    <property type="entry name" value="Dihydrodipicolinate Reductase, domain 2"/>
    <property type="match status" value="1"/>
</dbReference>
<dbReference type="SUPFAM" id="SSF55347">
    <property type="entry name" value="Glyceraldehyde-3-phosphate dehydrogenase-like, C-terminal domain"/>
    <property type="match status" value="1"/>
</dbReference>
<evidence type="ECO:0000259" key="1">
    <source>
        <dbReference type="Pfam" id="PF01408"/>
    </source>
</evidence>
<gene>
    <name evidence="3" type="ORF">DRP53_03655</name>
</gene>
<reference evidence="3 4" key="1">
    <citation type="submission" date="2018-06" db="EMBL/GenBank/DDBJ databases">
        <title>Extensive metabolic versatility and redundancy in microbially diverse, dynamic hydrothermal sediments.</title>
        <authorList>
            <person name="Dombrowski N."/>
            <person name="Teske A."/>
            <person name="Baker B.J."/>
        </authorList>
    </citation>
    <scope>NUCLEOTIDE SEQUENCE [LARGE SCALE GENOMIC DNA]</scope>
    <source>
        <strain evidence="3">B36_G15</strain>
    </source>
</reference>
<dbReference type="Proteomes" id="UP000268469">
    <property type="component" value="Unassembled WGS sequence"/>
</dbReference>
<sequence>MKRPKIAVVGIGRWGPNIVRNLISMEDGELVAIIDRDSSRLRKLSQIYPNLSYHESLDEVIKRVDAVFIATPSSTHYHLTRKCLKAGIDVFVEKPLAMNIREAEELNQLADSGKRILMVGHILLFHPAIIRLRREIESGNLGEIYYLSAVRVNLGTIKTDENALWSLGPHDISAVLFLLDEYPIGVSATGDSYLNKDTLDVAFVTLYFRSGKIAHIHTSWLDPHKERRLTIVGSKKMATFDDMEPQEKLRIYDKGVERADFDSSPISALSLRFGDISIPKLPTVEPLRAECQAFIEAVRNRKRPRSDGRFGLEVVRIIEAAEHSIKERRMVEIEP</sequence>
<protein>
    <submittedName>
        <fullName evidence="3">Gfo/Idh/MocA family oxidoreductase</fullName>
    </submittedName>
</protein>